<reference evidence="2" key="1">
    <citation type="journal article" date="2020" name="Microb. Genom.">
        <title>Genetic diversity of clinical and environmental Mucorales isolates obtained from an investigation of mucormycosis cases among solid organ transplant recipients.</title>
        <authorList>
            <person name="Nguyen M.H."/>
            <person name="Kaul D."/>
            <person name="Muto C."/>
            <person name="Cheng S.J."/>
            <person name="Richter R.A."/>
            <person name="Bruno V.M."/>
            <person name="Liu G."/>
            <person name="Beyhan S."/>
            <person name="Sundermann A.J."/>
            <person name="Mounaud S."/>
            <person name="Pasculle A.W."/>
            <person name="Nierman W.C."/>
            <person name="Driscoll E."/>
            <person name="Cumbie R."/>
            <person name="Clancy C.J."/>
            <person name="Dupont C.L."/>
        </authorList>
    </citation>
    <scope>NUCLEOTIDE SEQUENCE</scope>
    <source>
        <strain evidence="2">GL16</strain>
    </source>
</reference>
<name>A0A9P6Y0D2_RHIOR</name>
<evidence type="ECO:0000313" key="2">
    <source>
        <dbReference type="EMBL" id="KAG1536423.1"/>
    </source>
</evidence>
<evidence type="ECO:0000313" key="3">
    <source>
        <dbReference type="Proteomes" id="UP000717996"/>
    </source>
</evidence>
<dbReference type="EMBL" id="JAANIT010002444">
    <property type="protein sequence ID" value="KAG1536423.1"/>
    <property type="molecule type" value="Genomic_DNA"/>
</dbReference>
<gene>
    <name evidence="2" type="ORF">G6F51_010979</name>
</gene>
<sequence>MYNEQQQQEKQVKNTTVILPPIQSNNVDNIGQKRTVPWLQEEENNNKIKLSKIEEKQISYNSSGNEVH</sequence>
<organism evidence="2 3">
    <name type="scientific">Rhizopus oryzae</name>
    <name type="common">Mucormycosis agent</name>
    <name type="synonym">Rhizopus arrhizus var. delemar</name>
    <dbReference type="NCBI Taxonomy" id="64495"/>
    <lineage>
        <taxon>Eukaryota</taxon>
        <taxon>Fungi</taxon>
        <taxon>Fungi incertae sedis</taxon>
        <taxon>Mucoromycota</taxon>
        <taxon>Mucoromycotina</taxon>
        <taxon>Mucoromycetes</taxon>
        <taxon>Mucorales</taxon>
        <taxon>Mucorineae</taxon>
        <taxon>Rhizopodaceae</taxon>
        <taxon>Rhizopus</taxon>
    </lineage>
</organism>
<feature type="compositionally biased region" description="Low complexity" evidence="1">
    <location>
        <begin position="1"/>
        <end position="17"/>
    </location>
</feature>
<accession>A0A9P6Y0D2</accession>
<evidence type="ECO:0000256" key="1">
    <source>
        <dbReference type="SAM" id="MobiDB-lite"/>
    </source>
</evidence>
<proteinExistence type="predicted"/>
<dbReference type="Proteomes" id="UP000717996">
    <property type="component" value="Unassembled WGS sequence"/>
</dbReference>
<dbReference type="AlphaFoldDB" id="A0A9P6Y0D2"/>
<protein>
    <submittedName>
        <fullName evidence="2">Uncharacterized protein</fullName>
    </submittedName>
</protein>
<feature type="region of interest" description="Disordered" evidence="1">
    <location>
        <begin position="1"/>
        <end position="29"/>
    </location>
</feature>
<comment type="caution">
    <text evidence="2">The sequence shown here is derived from an EMBL/GenBank/DDBJ whole genome shotgun (WGS) entry which is preliminary data.</text>
</comment>